<dbReference type="AlphaFoldDB" id="A0A4S1XH21"/>
<gene>
    <name evidence="1" type="ORF">E5A73_09545</name>
</gene>
<evidence type="ECO:0000313" key="1">
    <source>
        <dbReference type="EMBL" id="TGX54336.1"/>
    </source>
</evidence>
<organism evidence="1 2">
    <name type="scientific">Sphingomonas gei</name>
    <dbReference type="NCBI Taxonomy" id="1395960"/>
    <lineage>
        <taxon>Bacteria</taxon>
        <taxon>Pseudomonadati</taxon>
        <taxon>Pseudomonadota</taxon>
        <taxon>Alphaproteobacteria</taxon>
        <taxon>Sphingomonadales</taxon>
        <taxon>Sphingomonadaceae</taxon>
        <taxon>Sphingomonas</taxon>
    </lineage>
</organism>
<keyword evidence="2" id="KW-1185">Reference proteome</keyword>
<dbReference type="EMBL" id="SRXT01000003">
    <property type="protein sequence ID" value="TGX54336.1"/>
    <property type="molecule type" value="Genomic_DNA"/>
</dbReference>
<dbReference type="OrthoDB" id="7569734at2"/>
<name>A0A4S1XH21_9SPHN</name>
<sequence>MGGMVRVVLFPKGPRDPAATDRQITIDMVVDAGGSAIGPFPAFGRMGDFTKPEMLYPFALMGDGRIDYGAYASDGARQDKLAIRTARLAPGAEILRTAAGTTEIFLIDTVTPLAAT</sequence>
<comment type="caution">
    <text evidence="1">The sequence shown here is derived from an EMBL/GenBank/DDBJ whole genome shotgun (WGS) entry which is preliminary data.</text>
</comment>
<evidence type="ECO:0000313" key="2">
    <source>
        <dbReference type="Proteomes" id="UP000306147"/>
    </source>
</evidence>
<protein>
    <submittedName>
        <fullName evidence="1">Uncharacterized protein</fullName>
    </submittedName>
</protein>
<proteinExistence type="predicted"/>
<dbReference type="Proteomes" id="UP000306147">
    <property type="component" value="Unassembled WGS sequence"/>
</dbReference>
<reference evidence="1 2" key="1">
    <citation type="submission" date="2019-04" db="EMBL/GenBank/DDBJ databases">
        <title>Sphingomonas psychrotolerans sp. nov., isolated from soil in the Tianshan Mountains, Xinjiang, China.</title>
        <authorList>
            <person name="Luo Y."/>
            <person name="Sheng H."/>
        </authorList>
    </citation>
    <scope>NUCLEOTIDE SEQUENCE [LARGE SCALE GENOMIC DNA]</scope>
    <source>
        <strain evidence="1 2">ZFGT-11</strain>
    </source>
</reference>
<accession>A0A4S1XH21</accession>